<comment type="caution">
    <text evidence="2">The sequence shown here is derived from an EMBL/GenBank/DDBJ whole genome shotgun (WGS) entry which is preliminary data.</text>
</comment>
<evidence type="ECO:0000313" key="2">
    <source>
        <dbReference type="EMBL" id="KAG2375368.1"/>
    </source>
</evidence>
<feature type="transmembrane region" description="Helical" evidence="1">
    <location>
        <begin position="480"/>
        <end position="509"/>
    </location>
</feature>
<dbReference type="RefSeq" id="XP_044544542.1">
    <property type="nucleotide sequence ID" value="XM_044700239.1"/>
</dbReference>
<dbReference type="Proteomes" id="UP000816034">
    <property type="component" value="Unassembled WGS sequence"/>
</dbReference>
<keyword evidence="1" id="KW-0472">Membrane</keyword>
<reference evidence="2 3" key="1">
    <citation type="journal article" date="2018" name="BMC Genomics">
        <title>The genome of Naegleria lovaniensis, the basis for a comparative approach to unravel pathogenicity factors of the human pathogenic amoeba N. fowleri.</title>
        <authorList>
            <person name="Liechti N."/>
            <person name="Schurch N."/>
            <person name="Bruggmann R."/>
            <person name="Wittwer M."/>
        </authorList>
    </citation>
    <scope>NUCLEOTIDE SEQUENCE [LARGE SCALE GENOMIC DNA]</scope>
    <source>
        <strain evidence="2 3">ATCC 30569</strain>
    </source>
</reference>
<feature type="transmembrane region" description="Helical" evidence="1">
    <location>
        <begin position="306"/>
        <end position="328"/>
    </location>
</feature>
<gene>
    <name evidence="2" type="ORF">C9374_009991</name>
</gene>
<keyword evidence="1" id="KW-1133">Transmembrane helix</keyword>
<organism evidence="2 3">
    <name type="scientific">Naegleria lovaniensis</name>
    <name type="common">Amoeba</name>
    <dbReference type="NCBI Taxonomy" id="51637"/>
    <lineage>
        <taxon>Eukaryota</taxon>
        <taxon>Discoba</taxon>
        <taxon>Heterolobosea</taxon>
        <taxon>Tetramitia</taxon>
        <taxon>Eutetramitia</taxon>
        <taxon>Vahlkampfiidae</taxon>
        <taxon>Naegleria</taxon>
    </lineage>
</organism>
<dbReference type="AlphaFoldDB" id="A0AA88GHL5"/>
<accession>A0AA88GHL5</accession>
<feature type="transmembrane region" description="Helical" evidence="1">
    <location>
        <begin position="362"/>
        <end position="382"/>
    </location>
</feature>
<protein>
    <submittedName>
        <fullName evidence="2">Uncharacterized protein</fullName>
    </submittedName>
</protein>
<keyword evidence="3" id="KW-1185">Reference proteome</keyword>
<evidence type="ECO:0000256" key="1">
    <source>
        <dbReference type="SAM" id="Phobius"/>
    </source>
</evidence>
<keyword evidence="1" id="KW-0812">Transmembrane</keyword>
<sequence length="627" mass="72014">MRRSSGTNMAKAHPNVHDEYHKNFFTTSTQQTSLLDSNLSSHVILNTILYPKHDCLRHAPINQPYYPFMFTIDTDYYDFCNLKDKTSLPTEFYESRIVPESPNEDFSCVNYLCRRENVWNLRNTTQRMNLGIIFNYCLRCNQTSSELFRQALMNNSCPAFVLGASENATTTTTIPSDQFIAKFNQVSNVHCNGVASSAEGSSNNLALLDYNFFMSEYFMNRFARYMERVTGAPQPNPQLTVSSVSLNPILTFYFREYFNSDVTSLSAPLTVPFICWCNYQSERDKSFGFQCNDFFQNWQINFTYRYSVWIFALIFASIFVAQLVLVLVPRFGERILTFKERLRTQGLGISVPQKIAMFFKHFFDIVSQPPPFFTIASLLAFMENFMRILFNFKASNPFFKNYFSGVFRGLACGFIICGYSSLIISWSHVIDLSNRKTTDSKQGNGLSKLNIAILSLFYIAMVIIVIVSLIVFGATKKESYAWILLSLCIVIYLFTFVLGFAFYGFRILYKLRKTVGDSKNLMEYRFTKFMLAETGVFLAGCAISALMFVSYVFGFDIMNLFWGMARNTFMDSALTAVISLSSYITFNETAIEMVYGKRILEILTCARCWKRNKLNHIANSSVTTTNE</sequence>
<dbReference type="EMBL" id="PYSW02000039">
    <property type="protein sequence ID" value="KAG2375368.1"/>
    <property type="molecule type" value="Genomic_DNA"/>
</dbReference>
<feature type="transmembrane region" description="Helical" evidence="1">
    <location>
        <begin position="402"/>
        <end position="430"/>
    </location>
</feature>
<dbReference type="GeneID" id="68102445"/>
<name>A0AA88GHL5_NAELO</name>
<feature type="transmembrane region" description="Helical" evidence="1">
    <location>
        <begin position="530"/>
        <end position="553"/>
    </location>
</feature>
<evidence type="ECO:0000313" key="3">
    <source>
        <dbReference type="Proteomes" id="UP000816034"/>
    </source>
</evidence>
<feature type="transmembrane region" description="Helical" evidence="1">
    <location>
        <begin position="451"/>
        <end position="474"/>
    </location>
</feature>
<proteinExistence type="predicted"/>